<feature type="region of interest" description="Disordered" evidence="1">
    <location>
        <begin position="1"/>
        <end position="23"/>
    </location>
</feature>
<dbReference type="Proteomes" id="UP001165289">
    <property type="component" value="Unassembled WGS sequence"/>
</dbReference>
<accession>A0AAV7JLF7</accession>
<dbReference type="PROSITE" id="PS50021">
    <property type="entry name" value="CH"/>
    <property type="match status" value="1"/>
</dbReference>
<sequence>MLLRASAATDPIYPSDKTPEHVQTSRRRFVTSDSRDITDSREGATVAPDGLRSMHYYKNWANGLLLSQNKGHIDSLVEAFSEGRMVLILTQLVMGDKISGARNDPALLKHKLANTHKCIEMVSNHGIVLEGVTPEELVNGKKIPIKMFCQALEKEHKKRLSGGVSTSHTGTIIVNKINSSNPPTSVPDEKLEYSRNININTTDKNLRLEDIAIETPIQTEYHLQNEDTLVDNTKEVSLPTENKIQNISESDKVKLNKKPHLEIPSHKASNKFLPSPPRKHVDTDEREICKSKKSDNNTEILRIKETKSKEETIQISQKQSQLKQRRYSPLDITKLAGKLFDAFNTFSNNDLPDLAEETTEESISIATDETMDAGIISTQRNKDTLANETVNRENVKHISDVTQDLTTDNLTVLPPLSLDDLSPEVGDEAIKKDTKRILRKTKRQATSIDSADVIHARNEDDVTQELNLDLAPLQSDLLLVQDSVNSDIKSTEAMDRIPVTANTIESNTKHRKKDKNITKENHRLKSIGVTEAHSVEDMWSELQRLKTTVRTHHAIASRFAQDYPVMRRCFESQNQTVRKLERVQHTRSRNIEKELQDKLALMEGYLVQTMRENADLRSKVWGLTTRLTQLEKSGSSRPSSILSLSEVQHKEHPRIQDISKIKRSLKLKKFFGEEPPPLLEEIPTSFTHDTSREDDEVV</sequence>
<dbReference type="AlphaFoldDB" id="A0AAV7JLF7"/>
<proteinExistence type="predicted"/>
<protein>
    <recommendedName>
        <fullName evidence="2">Calponin-homology (CH) domain-containing protein</fullName>
    </recommendedName>
</protein>
<evidence type="ECO:0000259" key="2">
    <source>
        <dbReference type="PROSITE" id="PS50021"/>
    </source>
</evidence>
<dbReference type="Gene3D" id="1.10.418.10">
    <property type="entry name" value="Calponin-like domain"/>
    <property type="match status" value="1"/>
</dbReference>
<comment type="caution">
    <text evidence="3">The sequence shown here is derived from an EMBL/GenBank/DDBJ whole genome shotgun (WGS) entry which is preliminary data.</text>
</comment>
<feature type="domain" description="Calponin-homology (CH)" evidence="2">
    <location>
        <begin position="51"/>
        <end position="157"/>
    </location>
</feature>
<dbReference type="InterPro" id="IPR036872">
    <property type="entry name" value="CH_dom_sf"/>
</dbReference>
<feature type="region of interest" description="Disordered" evidence="1">
    <location>
        <begin position="675"/>
        <end position="698"/>
    </location>
</feature>
<reference evidence="3 4" key="1">
    <citation type="journal article" date="2023" name="BMC Biol.">
        <title>The compact genome of the sponge Oopsacas minuta (Hexactinellida) is lacking key metazoan core genes.</title>
        <authorList>
            <person name="Santini S."/>
            <person name="Schenkelaars Q."/>
            <person name="Jourda C."/>
            <person name="Duchesne M."/>
            <person name="Belahbib H."/>
            <person name="Rocher C."/>
            <person name="Selva M."/>
            <person name="Riesgo A."/>
            <person name="Vervoort M."/>
            <person name="Leys S.P."/>
            <person name="Kodjabachian L."/>
            <person name="Le Bivic A."/>
            <person name="Borchiellini C."/>
            <person name="Claverie J.M."/>
            <person name="Renard E."/>
        </authorList>
    </citation>
    <scope>NUCLEOTIDE SEQUENCE [LARGE SCALE GENOMIC DNA]</scope>
    <source>
        <strain evidence="3">SPO-2</strain>
    </source>
</reference>
<evidence type="ECO:0000256" key="1">
    <source>
        <dbReference type="SAM" id="MobiDB-lite"/>
    </source>
</evidence>
<gene>
    <name evidence="3" type="ORF">LOD99_6545</name>
</gene>
<feature type="region of interest" description="Disordered" evidence="1">
    <location>
        <begin position="266"/>
        <end position="286"/>
    </location>
</feature>
<dbReference type="InterPro" id="IPR001715">
    <property type="entry name" value="CH_dom"/>
</dbReference>
<keyword evidence="4" id="KW-1185">Reference proteome</keyword>
<evidence type="ECO:0000313" key="4">
    <source>
        <dbReference type="Proteomes" id="UP001165289"/>
    </source>
</evidence>
<name>A0AAV7JLF7_9METZ</name>
<dbReference type="SUPFAM" id="SSF47576">
    <property type="entry name" value="Calponin-homology domain, CH-domain"/>
    <property type="match status" value="1"/>
</dbReference>
<dbReference type="EMBL" id="JAKMXF010000318">
    <property type="protein sequence ID" value="KAI6649756.1"/>
    <property type="molecule type" value="Genomic_DNA"/>
</dbReference>
<evidence type="ECO:0000313" key="3">
    <source>
        <dbReference type="EMBL" id="KAI6649756.1"/>
    </source>
</evidence>
<organism evidence="3 4">
    <name type="scientific">Oopsacas minuta</name>
    <dbReference type="NCBI Taxonomy" id="111878"/>
    <lineage>
        <taxon>Eukaryota</taxon>
        <taxon>Metazoa</taxon>
        <taxon>Porifera</taxon>
        <taxon>Hexactinellida</taxon>
        <taxon>Hexasterophora</taxon>
        <taxon>Lyssacinosida</taxon>
        <taxon>Leucopsacidae</taxon>
        <taxon>Oopsacas</taxon>
    </lineage>
</organism>